<reference evidence="2" key="1">
    <citation type="journal article" date="2019" name="Int. J. Syst. Evol. Microbiol.">
        <title>The Global Catalogue of Microorganisms (GCM) 10K type strain sequencing project: providing services to taxonomists for standard genome sequencing and annotation.</title>
        <authorList>
            <consortium name="The Broad Institute Genomics Platform"/>
            <consortium name="The Broad Institute Genome Sequencing Center for Infectious Disease"/>
            <person name="Wu L."/>
            <person name="Ma J."/>
        </authorList>
    </citation>
    <scope>NUCLEOTIDE SEQUENCE [LARGE SCALE GENOMIC DNA]</scope>
    <source>
        <strain evidence="2">KCTC 42662</strain>
    </source>
</reference>
<dbReference type="RefSeq" id="WP_380905577.1">
    <property type="nucleotide sequence ID" value="NZ_JBHUEG010000012.1"/>
</dbReference>
<evidence type="ECO:0000313" key="1">
    <source>
        <dbReference type="EMBL" id="MFD2549259.1"/>
    </source>
</evidence>
<organism evidence="1 2">
    <name type="scientific">Sphingobacterium suaedae</name>
    <dbReference type="NCBI Taxonomy" id="1686402"/>
    <lineage>
        <taxon>Bacteria</taxon>
        <taxon>Pseudomonadati</taxon>
        <taxon>Bacteroidota</taxon>
        <taxon>Sphingobacteriia</taxon>
        <taxon>Sphingobacteriales</taxon>
        <taxon>Sphingobacteriaceae</taxon>
        <taxon>Sphingobacterium</taxon>
    </lineage>
</organism>
<accession>A0ABW5KKT1</accession>
<keyword evidence="2" id="KW-1185">Reference proteome</keyword>
<protein>
    <submittedName>
        <fullName evidence="1">Uncharacterized protein</fullName>
    </submittedName>
</protein>
<name>A0ABW5KKT1_9SPHI</name>
<dbReference type="Proteomes" id="UP001597545">
    <property type="component" value="Unassembled WGS sequence"/>
</dbReference>
<gene>
    <name evidence="1" type="ORF">ACFSR5_16545</name>
</gene>
<dbReference type="EMBL" id="JBHULR010000015">
    <property type="protein sequence ID" value="MFD2549259.1"/>
    <property type="molecule type" value="Genomic_DNA"/>
</dbReference>
<evidence type="ECO:0000313" key="2">
    <source>
        <dbReference type="Proteomes" id="UP001597545"/>
    </source>
</evidence>
<proteinExistence type="predicted"/>
<comment type="caution">
    <text evidence="1">The sequence shown here is derived from an EMBL/GenBank/DDBJ whole genome shotgun (WGS) entry which is preliminary data.</text>
</comment>
<sequence>MENDFNSLNKKLKLLAEGEEIGLTPEEAIIYGIDYADDWSDEQEGSDYGG</sequence>